<keyword evidence="3" id="KW-1185">Reference proteome</keyword>
<dbReference type="EMBL" id="JYDW01000004">
    <property type="protein sequence ID" value="KRZ62971.1"/>
    <property type="molecule type" value="Genomic_DNA"/>
</dbReference>
<dbReference type="OrthoDB" id="8300647at2759"/>
<evidence type="ECO:0008006" key="4">
    <source>
        <dbReference type="Google" id="ProtNLM"/>
    </source>
</evidence>
<protein>
    <recommendedName>
        <fullName evidence="4">PiggyBac transposable element-derived protein 3</fullName>
    </recommendedName>
</protein>
<reference evidence="2 3" key="1">
    <citation type="submission" date="2015-05" db="EMBL/GenBank/DDBJ databases">
        <title>Evolution of Trichinella species and genotypes.</title>
        <authorList>
            <person name="Korhonen P.K."/>
            <person name="Edoardo P."/>
            <person name="Giuseppe L.R."/>
            <person name="Gasser R.B."/>
        </authorList>
    </citation>
    <scope>NUCLEOTIDE SEQUENCE [LARGE SCALE GENOMIC DNA]</scope>
    <source>
        <strain evidence="2">ISS10</strain>
    </source>
</reference>
<dbReference type="Proteomes" id="UP000054721">
    <property type="component" value="Unassembled WGS sequence"/>
</dbReference>
<dbReference type="AlphaFoldDB" id="A0A0V1LU26"/>
<feature type="region of interest" description="Disordered" evidence="1">
    <location>
        <begin position="42"/>
        <end position="61"/>
    </location>
</feature>
<organism evidence="2 3">
    <name type="scientific">Trichinella nativa</name>
    <dbReference type="NCBI Taxonomy" id="6335"/>
    <lineage>
        <taxon>Eukaryota</taxon>
        <taxon>Metazoa</taxon>
        <taxon>Ecdysozoa</taxon>
        <taxon>Nematoda</taxon>
        <taxon>Enoplea</taxon>
        <taxon>Dorylaimia</taxon>
        <taxon>Trichinellida</taxon>
        <taxon>Trichinellidae</taxon>
        <taxon>Trichinella</taxon>
    </lineage>
</organism>
<proteinExistence type="predicted"/>
<evidence type="ECO:0000313" key="3">
    <source>
        <dbReference type="Proteomes" id="UP000054721"/>
    </source>
</evidence>
<evidence type="ECO:0000313" key="2">
    <source>
        <dbReference type="EMBL" id="KRZ62971.1"/>
    </source>
</evidence>
<accession>A0A0V1LU26</accession>
<evidence type="ECO:0000256" key="1">
    <source>
        <dbReference type="SAM" id="MobiDB-lite"/>
    </source>
</evidence>
<name>A0A0V1LU26_9BILA</name>
<sequence>MPVDEVKKKHRGFFDHVRNDTVYVCRWNDNAVVTLASNHLTHHPAGSMRDTHSRKRSTELHKDGSTALSHLDFRKDITTHFPRAKSQLTIQTGRRAHPPETLRITEGDYLEPISQGRCRVCKKIADYIVSSAEKDCIGSAFHCIIAFLRNCVHQQPKRYCSLNRNDYS</sequence>
<comment type="caution">
    <text evidence="2">The sequence shown here is derived from an EMBL/GenBank/DDBJ whole genome shotgun (WGS) entry which is preliminary data.</text>
</comment>
<gene>
    <name evidence="2" type="ORF">T02_5105</name>
</gene>